<dbReference type="GO" id="GO:0044183">
    <property type="term" value="F:protein folding chaperone"/>
    <property type="evidence" value="ECO:0007669"/>
    <property type="project" value="TreeGrafter"/>
</dbReference>
<feature type="domain" description="PPIase FKBP-type" evidence="14">
    <location>
        <begin position="161"/>
        <end position="241"/>
    </location>
</feature>
<evidence type="ECO:0000256" key="9">
    <source>
        <dbReference type="ARBA" id="ARBA00023306"/>
    </source>
</evidence>
<evidence type="ECO:0000256" key="6">
    <source>
        <dbReference type="ARBA" id="ARBA00023110"/>
    </source>
</evidence>
<evidence type="ECO:0000256" key="10">
    <source>
        <dbReference type="ARBA" id="ARBA00029986"/>
    </source>
</evidence>
<dbReference type="InterPro" id="IPR046357">
    <property type="entry name" value="PPIase_dom_sf"/>
</dbReference>
<evidence type="ECO:0000256" key="8">
    <source>
        <dbReference type="ARBA" id="ARBA00023235"/>
    </source>
</evidence>
<dbReference type="InterPro" id="IPR008880">
    <property type="entry name" value="Trigger_fac_C"/>
</dbReference>
<evidence type="ECO:0000313" key="16">
    <source>
        <dbReference type="Proteomes" id="UP000662914"/>
    </source>
</evidence>
<dbReference type="GO" id="GO:0051083">
    <property type="term" value="P:'de novo' cotranslational protein folding"/>
    <property type="evidence" value="ECO:0007669"/>
    <property type="project" value="TreeGrafter"/>
</dbReference>
<gene>
    <name evidence="11" type="primary">tig</name>
    <name evidence="15" type="ORF">DSYM_17450</name>
</gene>
<evidence type="ECO:0000259" key="14">
    <source>
        <dbReference type="PROSITE" id="PS50059"/>
    </source>
</evidence>
<evidence type="ECO:0000256" key="13">
    <source>
        <dbReference type="RuleBase" id="RU003914"/>
    </source>
</evidence>
<dbReference type="NCBIfam" id="TIGR00115">
    <property type="entry name" value="tig"/>
    <property type="match status" value="1"/>
</dbReference>
<evidence type="ECO:0000256" key="11">
    <source>
        <dbReference type="HAMAP-Rule" id="MF_00303"/>
    </source>
</evidence>
<dbReference type="EC" id="5.2.1.8" evidence="3 11"/>
<dbReference type="EMBL" id="AP021857">
    <property type="protein sequence ID" value="BBO21046.1"/>
    <property type="molecule type" value="Genomic_DNA"/>
</dbReference>
<dbReference type="Pfam" id="PF00254">
    <property type="entry name" value="FKBP_C"/>
    <property type="match status" value="1"/>
</dbReference>
<protein>
    <recommendedName>
        <fullName evidence="4 11">Trigger factor</fullName>
        <shortName evidence="11">TF</shortName>
        <ecNumber evidence="3 11">5.2.1.8</ecNumber>
    </recommendedName>
    <alternativeName>
        <fullName evidence="10 11">PPIase</fullName>
    </alternativeName>
</protein>
<dbReference type="InterPro" id="IPR036611">
    <property type="entry name" value="Trigger_fac_ribosome-bd_sf"/>
</dbReference>
<dbReference type="InterPro" id="IPR027304">
    <property type="entry name" value="Trigger_fact/SurA_dom_sf"/>
</dbReference>
<keyword evidence="8 11" id="KW-0413">Isomerase</keyword>
<reference evidence="15" key="1">
    <citation type="journal article" name="DNA Res.">
        <title>The physiological potential of anammox bacteria as revealed by their core genome structure.</title>
        <authorList>
            <person name="Okubo T."/>
            <person name="Toyoda A."/>
            <person name="Fukuhara K."/>
            <person name="Uchiyama I."/>
            <person name="Harigaya Y."/>
            <person name="Kuroiwa M."/>
            <person name="Suzuki T."/>
            <person name="Murakami Y."/>
            <person name="Suwa Y."/>
            <person name="Takami H."/>
        </authorList>
    </citation>
    <scope>NUCLEOTIDE SEQUENCE</scope>
    <source>
        <strain evidence="15">317325-3</strain>
    </source>
</reference>
<dbReference type="GO" id="GO:0005737">
    <property type="term" value="C:cytoplasm"/>
    <property type="evidence" value="ECO:0007669"/>
    <property type="project" value="UniProtKB-SubCell"/>
</dbReference>
<comment type="similarity">
    <text evidence="2 11 13">Belongs to the FKBP-type PPIase family. Tig subfamily.</text>
</comment>
<dbReference type="Gene3D" id="3.10.50.40">
    <property type="match status" value="1"/>
</dbReference>
<comment type="subcellular location">
    <subcellularLocation>
        <location evidence="11">Cytoplasm</location>
    </subcellularLocation>
    <text evidence="11">About half TF is bound to the ribosome near the polypeptide exit tunnel while the other half is free in the cytoplasm.</text>
</comment>
<proteinExistence type="inferred from homology"/>
<evidence type="ECO:0000256" key="5">
    <source>
        <dbReference type="ARBA" id="ARBA00022618"/>
    </source>
</evidence>
<dbReference type="GO" id="GO:0003755">
    <property type="term" value="F:peptidyl-prolyl cis-trans isomerase activity"/>
    <property type="evidence" value="ECO:0007669"/>
    <property type="project" value="UniProtKB-UniRule"/>
</dbReference>
<keyword evidence="5 11" id="KW-0132">Cell division</keyword>
<comment type="function">
    <text evidence="11">Involved in protein export. Acts as a chaperone by maintaining the newly synthesized protein in an open conformation. Functions as a peptidyl-prolyl cis-trans isomerase.</text>
</comment>
<dbReference type="Pfam" id="PF05697">
    <property type="entry name" value="Trigger_N"/>
    <property type="match status" value="1"/>
</dbReference>
<keyword evidence="6 11" id="KW-0697">Rotamase</keyword>
<dbReference type="InterPro" id="IPR008881">
    <property type="entry name" value="Trigger_fac_ribosome-bd_bac"/>
</dbReference>
<dbReference type="PANTHER" id="PTHR30560">
    <property type="entry name" value="TRIGGER FACTOR CHAPERONE AND PEPTIDYL-PROLYL CIS/TRANS ISOMERASE"/>
    <property type="match status" value="1"/>
</dbReference>
<dbReference type="PROSITE" id="PS50059">
    <property type="entry name" value="FKBP_PPIASE"/>
    <property type="match status" value="1"/>
</dbReference>
<dbReference type="PANTHER" id="PTHR30560:SF3">
    <property type="entry name" value="TRIGGER FACTOR-LIKE PROTEIN TIG, CHLOROPLASTIC"/>
    <property type="match status" value="1"/>
</dbReference>
<evidence type="ECO:0000256" key="2">
    <source>
        <dbReference type="ARBA" id="ARBA00005464"/>
    </source>
</evidence>
<dbReference type="SUPFAM" id="SSF109998">
    <property type="entry name" value="Triger factor/SurA peptide-binding domain-like"/>
    <property type="match status" value="1"/>
</dbReference>
<evidence type="ECO:0000256" key="4">
    <source>
        <dbReference type="ARBA" id="ARBA00016902"/>
    </source>
</evidence>
<evidence type="ECO:0000313" key="15">
    <source>
        <dbReference type="EMBL" id="BBO21046.1"/>
    </source>
</evidence>
<accession>A0A809RXX2</accession>
<dbReference type="Proteomes" id="UP000662914">
    <property type="component" value="Chromosome"/>
</dbReference>
<dbReference type="Gene3D" id="3.30.70.1050">
    <property type="entry name" value="Trigger factor ribosome-binding domain"/>
    <property type="match status" value="1"/>
</dbReference>
<dbReference type="AlphaFoldDB" id="A0A809RXX2"/>
<evidence type="ECO:0000256" key="7">
    <source>
        <dbReference type="ARBA" id="ARBA00023186"/>
    </source>
</evidence>
<dbReference type="HAMAP" id="MF_00303">
    <property type="entry name" value="Trigger_factor_Tig"/>
    <property type="match status" value="1"/>
</dbReference>
<organism evidence="15 16">
    <name type="scientific">Candidatus Desulfobacillus denitrificans</name>
    <dbReference type="NCBI Taxonomy" id="2608985"/>
    <lineage>
        <taxon>Bacteria</taxon>
        <taxon>Pseudomonadati</taxon>
        <taxon>Pseudomonadota</taxon>
        <taxon>Betaproteobacteria</taxon>
        <taxon>Candidatus Desulfobacillus</taxon>
    </lineage>
</organism>
<comment type="catalytic activity">
    <reaction evidence="1 11 12">
        <text>[protein]-peptidylproline (omega=180) = [protein]-peptidylproline (omega=0)</text>
        <dbReference type="Rhea" id="RHEA:16237"/>
        <dbReference type="Rhea" id="RHEA-COMP:10747"/>
        <dbReference type="Rhea" id="RHEA-COMP:10748"/>
        <dbReference type="ChEBI" id="CHEBI:83833"/>
        <dbReference type="ChEBI" id="CHEBI:83834"/>
        <dbReference type="EC" id="5.2.1.8"/>
    </reaction>
</comment>
<keyword evidence="7 11" id="KW-0143">Chaperone</keyword>
<dbReference type="GO" id="GO:0051301">
    <property type="term" value="P:cell division"/>
    <property type="evidence" value="ECO:0007669"/>
    <property type="project" value="UniProtKB-KW"/>
</dbReference>
<dbReference type="GO" id="GO:0015031">
    <property type="term" value="P:protein transport"/>
    <property type="evidence" value="ECO:0007669"/>
    <property type="project" value="UniProtKB-UniRule"/>
</dbReference>
<sequence length="434" mass="48029">MQTNPQPASPLERRIDMTVPMADIEKDVEQRLKKMARTVKMPGFRPGKVPFKMVAQQYGAQARNEAIGEAVERAFGNAVREQNLRVAGYPRIEPKGGEDASKLEFSAVFEIYPEVKLNSIADKTIERPRLEVGETEVDKTLEVLRRQRTSYSLAERAAEKGDRVVIDFTGKLNGEVFQGGQATDYPVVLGEGRMLPEFENGIAGLKAGENRTFDLTFPADYQATELAGKQVSFDVSLKGVEAPQLPAVDADFAKSLGIADGDVAKMRAEIRSNLENEVNKRIKARVKEQAMQAMLDANPLDVPKALIEQEAESMAEAARQDLANRGVDIKNMPVEATWFTAQAERRVKLGLIIAEAVKENGLHAKPEQVRALIDEQAQSYEQPEEVVRWYYSQPQRLAQVEALAIEENVVNWVVANAQASDKAASFDELMGNAA</sequence>
<evidence type="ECO:0000256" key="1">
    <source>
        <dbReference type="ARBA" id="ARBA00000971"/>
    </source>
</evidence>
<dbReference type="GO" id="GO:0043022">
    <property type="term" value="F:ribosome binding"/>
    <property type="evidence" value="ECO:0007669"/>
    <property type="project" value="TreeGrafter"/>
</dbReference>
<dbReference type="InterPro" id="IPR001179">
    <property type="entry name" value="PPIase_FKBP_dom"/>
</dbReference>
<dbReference type="GO" id="GO:0043335">
    <property type="term" value="P:protein unfolding"/>
    <property type="evidence" value="ECO:0007669"/>
    <property type="project" value="TreeGrafter"/>
</dbReference>
<keyword evidence="9 11" id="KW-0131">Cell cycle</keyword>
<keyword evidence="11" id="KW-0963">Cytoplasm</keyword>
<name>A0A809RXX2_9PROT</name>
<dbReference type="PIRSF" id="PIRSF003095">
    <property type="entry name" value="Trigger_factor"/>
    <property type="match status" value="1"/>
</dbReference>
<dbReference type="InterPro" id="IPR005215">
    <property type="entry name" value="Trig_fac"/>
</dbReference>
<dbReference type="FunFam" id="3.10.50.40:FF:000001">
    <property type="entry name" value="Trigger factor"/>
    <property type="match status" value="1"/>
</dbReference>
<dbReference type="KEGG" id="ddz:DSYM_17450"/>
<evidence type="ECO:0000256" key="12">
    <source>
        <dbReference type="PROSITE-ProRule" id="PRU00277"/>
    </source>
</evidence>
<dbReference type="SUPFAM" id="SSF54534">
    <property type="entry name" value="FKBP-like"/>
    <property type="match status" value="1"/>
</dbReference>
<dbReference type="Pfam" id="PF05698">
    <property type="entry name" value="Trigger_C"/>
    <property type="match status" value="1"/>
</dbReference>
<evidence type="ECO:0000256" key="3">
    <source>
        <dbReference type="ARBA" id="ARBA00013194"/>
    </source>
</evidence>
<dbReference type="SUPFAM" id="SSF102735">
    <property type="entry name" value="Trigger factor ribosome-binding domain"/>
    <property type="match status" value="1"/>
</dbReference>
<dbReference type="Gene3D" id="1.10.3120.10">
    <property type="entry name" value="Trigger factor, C-terminal domain"/>
    <property type="match status" value="1"/>
</dbReference>
<comment type="domain">
    <text evidence="11">Consists of 3 domains; the N-terminus binds the ribosome, the middle domain has PPIase activity, while the C-terminus has intrinsic chaperone activity on its own.</text>
</comment>
<dbReference type="InterPro" id="IPR037041">
    <property type="entry name" value="Trigger_fac_C_sf"/>
</dbReference>